<gene>
    <name evidence="1" type="ORF">HYY65_05500</name>
</gene>
<dbReference type="GO" id="GO:0008237">
    <property type="term" value="F:metallopeptidase activity"/>
    <property type="evidence" value="ECO:0007669"/>
    <property type="project" value="InterPro"/>
</dbReference>
<proteinExistence type="predicted"/>
<dbReference type="AlphaFoldDB" id="A0A932M036"/>
<organism evidence="1 2">
    <name type="scientific">Tectimicrobiota bacterium</name>
    <dbReference type="NCBI Taxonomy" id="2528274"/>
    <lineage>
        <taxon>Bacteria</taxon>
        <taxon>Pseudomonadati</taxon>
        <taxon>Nitrospinota/Tectimicrobiota group</taxon>
        <taxon>Candidatus Tectimicrobiota</taxon>
    </lineage>
</organism>
<dbReference type="Gene3D" id="3.40.390.10">
    <property type="entry name" value="Collagenase (Catalytic Domain)"/>
    <property type="match status" value="1"/>
</dbReference>
<evidence type="ECO:0000313" key="2">
    <source>
        <dbReference type="Proteomes" id="UP000741360"/>
    </source>
</evidence>
<protein>
    <submittedName>
        <fullName evidence="1">Uncharacterized protein</fullName>
    </submittedName>
</protein>
<accession>A0A932M036</accession>
<evidence type="ECO:0000313" key="1">
    <source>
        <dbReference type="EMBL" id="MBI3014512.1"/>
    </source>
</evidence>
<dbReference type="EMBL" id="JACPSX010000099">
    <property type="protein sequence ID" value="MBI3014512.1"/>
    <property type="molecule type" value="Genomic_DNA"/>
</dbReference>
<comment type="caution">
    <text evidence="1">The sequence shown here is derived from an EMBL/GenBank/DDBJ whole genome shotgun (WGS) entry which is preliminary data.</text>
</comment>
<sequence>MTVEYFTLYPTCDVHLLTYGSPMKLKLLATVSQKTTVDGAEETDYSTENYANHADTEVHVENAAVVSAEKKADAGGYIQLAPVGVGTSMVRIRHVDRSGSEPAAHEILVRVKVHTAIRELWLGNNQITIQIFEKYIPSSGEGGESDYRATVYARFDDDSIGDVTSHPYLEFSSGAPGVVNVNNLTDKGRLVARALAEPIDTPETPDAGGLMLEVKYGGLEDRIRVYSIDRMTTRSLVELVHGSGDVNERRNILFLSEGFGESDRSLFDNLVLLLTDRLFYSPGNSPFQHLKDRFNVWKAFDPSPERGISVGIPVSSTGTPWRYVSGLTDDVPLLQVKDTVFGLMYGLRHGDRVSTRLFSEAEQLDPEGWYTPQAEMKSIREDRRRMPQEWDSGGFLTKYLNSLANNPARSNGVTITPGQLWAAGTEDRRLVCLLVNDNRRGGTSSGSSVKVTLGDGRFANLQETGKGAGLDHEPEEMTIELAGGRFTKKGIHIDRVASTLAHELGHALHLGDEYEAEGHSFRYELQEKDKPSQETIEGMTNVTHHYILQDPGDPELIDIDKVKWSEWKRIGLSAPLKDAPSAVSSDEMEITLDTDRTTTWDSLASQSGSAYLRKRDINYRFDGSGELEGDFYDIGPLQLQPGASPGSYRLKRQDGTLDFMDYKIEAGDVLYVPMTEQQGGEEVILMVIPSEVYEHLKQKGEPFGWKKDPSEENYGETKPKGIKRKLRKPSTIGVYDGGGEFNHKAYRPGGTCRMRDSSVSNVSGTTPVDFTVFTGDVEESVQPVQYVPFCFACKYALVNEVDPDKLGDLDGEHPSSGERWMLFSE</sequence>
<dbReference type="Proteomes" id="UP000741360">
    <property type="component" value="Unassembled WGS sequence"/>
</dbReference>
<reference evidence="1" key="1">
    <citation type="submission" date="2020-07" db="EMBL/GenBank/DDBJ databases">
        <title>Huge and variable diversity of episymbiotic CPR bacteria and DPANN archaea in groundwater ecosystems.</title>
        <authorList>
            <person name="He C.Y."/>
            <person name="Keren R."/>
            <person name="Whittaker M."/>
            <person name="Farag I.F."/>
            <person name="Doudna J."/>
            <person name="Cate J.H.D."/>
            <person name="Banfield J.F."/>
        </authorList>
    </citation>
    <scope>NUCLEOTIDE SEQUENCE</scope>
    <source>
        <strain evidence="1">NC_groundwater_717_Ag_S-0.2um_59_8</strain>
    </source>
</reference>
<dbReference type="InterPro" id="IPR024079">
    <property type="entry name" value="MetalloPept_cat_dom_sf"/>
</dbReference>
<name>A0A932M036_UNCTE</name>